<organism evidence="1 2">
    <name type="scientific">Dovyalis caffra</name>
    <dbReference type="NCBI Taxonomy" id="77055"/>
    <lineage>
        <taxon>Eukaryota</taxon>
        <taxon>Viridiplantae</taxon>
        <taxon>Streptophyta</taxon>
        <taxon>Embryophyta</taxon>
        <taxon>Tracheophyta</taxon>
        <taxon>Spermatophyta</taxon>
        <taxon>Magnoliopsida</taxon>
        <taxon>eudicotyledons</taxon>
        <taxon>Gunneridae</taxon>
        <taxon>Pentapetalae</taxon>
        <taxon>rosids</taxon>
        <taxon>fabids</taxon>
        <taxon>Malpighiales</taxon>
        <taxon>Salicaceae</taxon>
        <taxon>Flacourtieae</taxon>
        <taxon>Dovyalis</taxon>
    </lineage>
</organism>
<name>A0AAV1SEE2_9ROSI</name>
<dbReference type="AlphaFoldDB" id="A0AAV1SEE2"/>
<reference evidence="1 2" key="1">
    <citation type="submission" date="2024-01" db="EMBL/GenBank/DDBJ databases">
        <authorList>
            <person name="Waweru B."/>
        </authorList>
    </citation>
    <scope>NUCLEOTIDE SEQUENCE [LARGE SCALE GENOMIC DNA]</scope>
</reference>
<keyword evidence="2" id="KW-1185">Reference proteome</keyword>
<dbReference type="Proteomes" id="UP001314170">
    <property type="component" value="Unassembled WGS sequence"/>
</dbReference>
<evidence type="ECO:0000313" key="1">
    <source>
        <dbReference type="EMBL" id="CAK7348547.1"/>
    </source>
</evidence>
<protein>
    <submittedName>
        <fullName evidence="1">Uncharacterized protein</fullName>
    </submittedName>
</protein>
<sequence>MEERPRGCDRGHLLSMMHECAEIEFLTIILRVRPAGQEKQLCGRTNKIWAQPHGPDLRRTILDRWILSFQRQQKKEEIKDNLNGRLGFEPEWINMDASAAVLKSLMKSTPTVPRA</sequence>
<proteinExistence type="predicted"/>
<evidence type="ECO:0000313" key="2">
    <source>
        <dbReference type="Proteomes" id="UP001314170"/>
    </source>
</evidence>
<gene>
    <name evidence="1" type="ORF">DCAF_LOCUS21248</name>
</gene>
<comment type="caution">
    <text evidence="1">The sequence shown here is derived from an EMBL/GenBank/DDBJ whole genome shotgun (WGS) entry which is preliminary data.</text>
</comment>
<accession>A0AAV1SEE2</accession>
<dbReference type="EMBL" id="CAWUPB010001173">
    <property type="protein sequence ID" value="CAK7348547.1"/>
    <property type="molecule type" value="Genomic_DNA"/>
</dbReference>